<evidence type="ECO:0000259" key="8">
    <source>
        <dbReference type="Pfam" id="PF01074"/>
    </source>
</evidence>
<evidence type="ECO:0000256" key="7">
    <source>
        <dbReference type="SAM" id="MobiDB-lite"/>
    </source>
</evidence>
<dbReference type="Gene3D" id="3.20.110.10">
    <property type="entry name" value="Glycoside hydrolase 38, N terminal domain"/>
    <property type="match status" value="1"/>
</dbReference>
<evidence type="ECO:0000256" key="4">
    <source>
        <dbReference type="ARBA" id="ARBA00022801"/>
    </source>
</evidence>
<evidence type="ECO:0000259" key="9">
    <source>
        <dbReference type="Pfam" id="PF07748"/>
    </source>
</evidence>
<dbReference type="Pfam" id="PF01074">
    <property type="entry name" value="Glyco_hydro_38N"/>
    <property type="match status" value="1"/>
</dbReference>
<evidence type="ECO:0000313" key="11">
    <source>
        <dbReference type="RefSeq" id="XP_050556608.1"/>
    </source>
</evidence>
<evidence type="ECO:0000256" key="6">
    <source>
        <dbReference type="ARBA" id="ARBA00023295"/>
    </source>
</evidence>
<keyword evidence="3" id="KW-0479">Metal-binding</keyword>
<gene>
    <name evidence="11" type="primary">LOC118280863</name>
</gene>
<dbReference type="OrthoDB" id="2016903at2759"/>
<dbReference type="Gene3D" id="2.70.98.30">
    <property type="entry name" value="Golgi alpha-mannosidase II, domain 4"/>
    <property type="match status" value="1"/>
</dbReference>
<proteinExistence type="inferred from homology"/>
<dbReference type="AlphaFoldDB" id="A0A9R0E0H8"/>
<dbReference type="GeneID" id="118280863"/>
<reference evidence="11" key="1">
    <citation type="submission" date="2025-08" db="UniProtKB">
        <authorList>
            <consortium name="RefSeq"/>
        </authorList>
    </citation>
    <scope>IDENTIFICATION</scope>
    <source>
        <tissue evidence="11">Whole larval tissue</tissue>
    </source>
</reference>
<dbReference type="GO" id="GO:0046872">
    <property type="term" value="F:metal ion binding"/>
    <property type="evidence" value="ECO:0007669"/>
    <property type="project" value="UniProtKB-KW"/>
</dbReference>
<dbReference type="Gene3D" id="2.60.40.1360">
    <property type="match status" value="1"/>
</dbReference>
<dbReference type="Proteomes" id="UP000829999">
    <property type="component" value="Chromosome 19"/>
</dbReference>
<keyword evidence="5" id="KW-0862">Zinc</keyword>
<dbReference type="GO" id="GO:0005764">
    <property type="term" value="C:lysosome"/>
    <property type="evidence" value="ECO:0007669"/>
    <property type="project" value="TreeGrafter"/>
</dbReference>
<keyword evidence="4" id="KW-0378">Hydrolase</keyword>
<feature type="domain" description="Glycoside hydrolase family 38 N-terminal" evidence="8">
    <location>
        <begin position="7"/>
        <end position="323"/>
    </location>
</feature>
<dbReference type="GO" id="GO:0004559">
    <property type="term" value="F:alpha-mannosidase activity"/>
    <property type="evidence" value="ECO:0007669"/>
    <property type="project" value="InterPro"/>
</dbReference>
<protein>
    <submittedName>
        <fullName evidence="11">Lysosomal alpha-mannosidase-like</fullName>
    </submittedName>
</protein>
<comment type="cofactor">
    <cofactor evidence="1">
        <name>Zn(2+)</name>
        <dbReference type="ChEBI" id="CHEBI:29105"/>
    </cofactor>
</comment>
<sequence>MGRNVLNVHIVPSTHGELGDMRTFYQHYTGYDDISEQSKVSMKNILDATITALWAHAERKFTFSDMPYLFHWWQNRDLTVKRMVYQLLRQGRLYFNGGGWSMTDEATTSYHAIIDHFTYSLRKINATFLECGRPLVTWQADVFGHTREFASLMAQMGFDAHFISPISYDDELARMRSKSLEFVWRGSDDLGPSTDIYTHKLFDGFWAPPGFCFGQFCHDPLIITSDKTFANVEERVREFLQQVHERQSPYYTTRHVMIMMGQKLAYYDAEIWFANIDKLIGSVNSRQGNNKHGKVYLFYSTPACYVKAVHEAMPNLSTKQDDFIPLGVDRHTHATGMYTSRPVIKYLARETHLYVQIAKQLQIFAQLGNNDKKFEEIMWISGVLQDHTVITGAMRPIVADYYAKKAYLAREISMQMFRPAFKIFNHNNKSDTPKKEFTRETSFLKRENKYLLDDLPEYEYFEDVTEKGHYKVPLANSARAKYLEFYSDYVGTQASVTNETEEEISTETKKVLMTTSSWVPLRTTTAFTTSTSSTISVTRTTTEPLPTTTRPTTTATTTTKSTTTVPTTEATTTTTEATTTTTEATTTTTESTSTTEEQTEPFMTTRRFVPFNFFKTTDEPIEYYDYETTPLPVESTTPFFDFEKFYRRMEKSGYHSMESSDSFIQNEYIKINVDKDQQPLNIILSNGVNISFAIQMCYYVSDDPDKMGTKKRTPGAYIFRPIDSQPILITDLYDSKILKSDVVQEIQIRFASYAGLSLRLYKGLPTIEIDWIVGPIPKADGLGKEVFVRYVTDLSNKGVFYTDSNGRQTVKRIRDARPTFLPTIIDSSSAVAGNVYPVTSKIYIEDQRRNIRLSIFTDRCQGGTSLIDGHVDLFLHRRILTDDSKMKTYFNETQLGQAIIVRGKQHLYLSKADYRPNKVFEKKFAKELELTPKVFASIHESYFNISLTNWNKNKNEYSALNLKLPIGVHILTLEKWHDKYLLRLENYLEKADVARNGYKKVFLRELFKDFVITEAKETLLAGNMWLKDYYPMRWQKDRFVKNFNDVYGNYTRFEFAKDEEYEVNRQNIDLDEGIGLMPQQIRTFVVSYVRR</sequence>
<evidence type="ECO:0000256" key="1">
    <source>
        <dbReference type="ARBA" id="ARBA00001947"/>
    </source>
</evidence>
<dbReference type="SUPFAM" id="SSF74650">
    <property type="entry name" value="Galactose mutarotase-like"/>
    <property type="match status" value="1"/>
</dbReference>
<comment type="similarity">
    <text evidence="2">Belongs to the glycosyl hydrolase 38 family.</text>
</comment>
<dbReference type="PANTHER" id="PTHR11607">
    <property type="entry name" value="ALPHA-MANNOSIDASE"/>
    <property type="match status" value="1"/>
</dbReference>
<keyword evidence="10" id="KW-1185">Reference proteome</keyword>
<feature type="domain" description="Glycosyl hydrolase family 38 C-terminal" evidence="9">
    <location>
        <begin position="664"/>
        <end position="884"/>
    </location>
</feature>
<dbReference type="FunFam" id="1.20.1270.50:FF:000002">
    <property type="entry name" value="Alpha-mannosidase"/>
    <property type="match status" value="1"/>
</dbReference>
<dbReference type="InterPro" id="IPR011682">
    <property type="entry name" value="Glyco_hydro_38_C"/>
</dbReference>
<evidence type="ECO:0000313" key="10">
    <source>
        <dbReference type="Proteomes" id="UP000829999"/>
    </source>
</evidence>
<dbReference type="GO" id="GO:0030246">
    <property type="term" value="F:carbohydrate binding"/>
    <property type="evidence" value="ECO:0007669"/>
    <property type="project" value="InterPro"/>
</dbReference>
<dbReference type="SUPFAM" id="SSF88713">
    <property type="entry name" value="Glycoside hydrolase/deacetylase"/>
    <property type="match status" value="1"/>
</dbReference>
<dbReference type="InterPro" id="IPR028995">
    <property type="entry name" value="Glyco_hydro_57/38_cen_sf"/>
</dbReference>
<dbReference type="RefSeq" id="XP_050556608.1">
    <property type="nucleotide sequence ID" value="XM_050700651.1"/>
</dbReference>
<dbReference type="InterPro" id="IPR000602">
    <property type="entry name" value="Glyco_hydro_38_N"/>
</dbReference>
<dbReference type="InterPro" id="IPR027291">
    <property type="entry name" value="Glyco_hydro_38_N_sf"/>
</dbReference>
<dbReference type="Gene3D" id="1.20.1270.50">
    <property type="entry name" value="Glycoside hydrolase family 38, central domain"/>
    <property type="match status" value="1"/>
</dbReference>
<dbReference type="InterPro" id="IPR011330">
    <property type="entry name" value="Glyco_hydro/deAcase_b/a-brl"/>
</dbReference>
<organism evidence="10 11">
    <name type="scientific">Spodoptera frugiperda</name>
    <name type="common">Fall armyworm</name>
    <dbReference type="NCBI Taxonomy" id="7108"/>
    <lineage>
        <taxon>Eukaryota</taxon>
        <taxon>Metazoa</taxon>
        <taxon>Ecdysozoa</taxon>
        <taxon>Arthropoda</taxon>
        <taxon>Hexapoda</taxon>
        <taxon>Insecta</taxon>
        <taxon>Pterygota</taxon>
        <taxon>Neoptera</taxon>
        <taxon>Endopterygota</taxon>
        <taxon>Lepidoptera</taxon>
        <taxon>Glossata</taxon>
        <taxon>Ditrysia</taxon>
        <taxon>Noctuoidea</taxon>
        <taxon>Noctuidae</taxon>
        <taxon>Amphipyrinae</taxon>
        <taxon>Spodoptera</taxon>
    </lineage>
</organism>
<dbReference type="PANTHER" id="PTHR11607:SF3">
    <property type="entry name" value="LYSOSOMAL ALPHA-MANNOSIDASE"/>
    <property type="match status" value="1"/>
</dbReference>
<dbReference type="Pfam" id="PF07748">
    <property type="entry name" value="Glyco_hydro_38C"/>
    <property type="match status" value="1"/>
</dbReference>
<dbReference type="InterPro" id="IPR050843">
    <property type="entry name" value="Glycosyl_Hydrlase_38"/>
</dbReference>
<dbReference type="SUPFAM" id="SSF88688">
    <property type="entry name" value="Families 57/38 glycoside transferase middle domain"/>
    <property type="match status" value="1"/>
</dbReference>
<name>A0A9R0E0H8_SPOFR</name>
<accession>A0A9R0E0H8</accession>
<feature type="region of interest" description="Disordered" evidence="7">
    <location>
        <begin position="534"/>
        <end position="600"/>
    </location>
</feature>
<dbReference type="InterPro" id="IPR011013">
    <property type="entry name" value="Gal_mutarotase_sf_dom"/>
</dbReference>
<dbReference type="GO" id="GO:0006013">
    <property type="term" value="P:mannose metabolic process"/>
    <property type="evidence" value="ECO:0007669"/>
    <property type="project" value="InterPro"/>
</dbReference>
<evidence type="ECO:0000256" key="2">
    <source>
        <dbReference type="ARBA" id="ARBA00009792"/>
    </source>
</evidence>
<keyword evidence="6" id="KW-0326">Glycosidase</keyword>
<dbReference type="InterPro" id="IPR037094">
    <property type="entry name" value="Glyco_hydro_38_cen_sf"/>
</dbReference>
<evidence type="ECO:0000256" key="5">
    <source>
        <dbReference type="ARBA" id="ARBA00022833"/>
    </source>
</evidence>
<evidence type="ECO:0000256" key="3">
    <source>
        <dbReference type="ARBA" id="ARBA00022723"/>
    </source>
</evidence>
<feature type="compositionally biased region" description="Low complexity" evidence="7">
    <location>
        <begin position="534"/>
        <end position="596"/>
    </location>
</feature>